<dbReference type="AlphaFoldDB" id="A0A1S1R7L2"/>
<keyword evidence="2" id="KW-1185">Reference proteome</keyword>
<accession>A0A1S1R7L2</accession>
<dbReference type="Proteomes" id="UP000179769">
    <property type="component" value="Unassembled WGS sequence"/>
</dbReference>
<evidence type="ECO:0000313" key="1">
    <source>
        <dbReference type="EMBL" id="OHV42160.1"/>
    </source>
</evidence>
<comment type="caution">
    <text evidence="1">The sequence shown here is derived from an EMBL/GenBank/DDBJ whole genome shotgun (WGS) entry which is preliminary data.</text>
</comment>
<reference evidence="2" key="1">
    <citation type="submission" date="2016-07" db="EMBL/GenBank/DDBJ databases">
        <title>Frankia sp. NRRL B-16219 Genome sequencing.</title>
        <authorList>
            <person name="Ghodhbane-Gtari F."/>
            <person name="Swanson E."/>
            <person name="Gueddou A."/>
            <person name="Louati M."/>
            <person name="Nouioui I."/>
            <person name="Hezbri K."/>
            <person name="Abebe-Akele F."/>
            <person name="Simpson S."/>
            <person name="Morris K."/>
            <person name="Thomas K."/>
            <person name="Gtari M."/>
            <person name="Tisa L.S."/>
        </authorList>
    </citation>
    <scope>NUCLEOTIDE SEQUENCE [LARGE SCALE GENOMIC DNA]</scope>
    <source>
        <strain evidence="2">NRRL B-16219</strain>
    </source>
</reference>
<protein>
    <submittedName>
        <fullName evidence="1">Uncharacterized protein</fullName>
    </submittedName>
</protein>
<organism evidence="1 2">
    <name type="scientific">Parafrankia soli</name>
    <dbReference type="NCBI Taxonomy" id="2599596"/>
    <lineage>
        <taxon>Bacteria</taxon>
        <taxon>Bacillati</taxon>
        <taxon>Actinomycetota</taxon>
        <taxon>Actinomycetes</taxon>
        <taxon>Frankiales</taxon>
        <taxon>Frankiaceae</taxon>
        <taxon>Parafrankia</taxon>
    </lineage>
</organism>
<name>A0A1S1R7L2_9ACTN</name>
<dbReference type="EMBL" id="MAXA01000047">
    <property type="protein sequence ID" value="OHV42160.1"/>
    <property type="molecule type" value="Genomic_DNA"/>
</dbReference>
<gene>
    <name evidence="1" type="ORF">BBK14_11095</name>
</gene>
<sequence length="68" mass="7227">MTPEEMADRAADLAQAADRSQDIELGNHYALMSLAYSQAVAASAHVLAVRLARDEAVAEIQRRTGGAT</sequence>
<dbReference type="RefSeq" id="WP_071060181.1">
    <property type="nucleotide sequence ID" value="NZ_MAXA01000047.1"/>
</dbReference>
<proteinExistence type="predicted"/>
<evidence type="ECO:0000313" key="2">
    <source>
        <dbReference type="Proteomes" id="UP000179769"/>
    </source>
</evidence>